<proteinExistence type="predicted"/>
<gene>
    <name evidence="1" type="ORF">FBU59_006328</name>
</gene>
<dbReference type="Proteomes" id="UP001150603">
    <property type="component" value="Unassembled WGS sequence"/>
</dbReference>
<name>A0ACC1J022_9FUNG</name>
<keyword evidence="2" id="KW-1185">Reference proteome</keyword>
<sequence length="399" mass="44702">MYMPGPLMPLVPKILGMRSDENLRGLNMHQARELGNYLRGLRLLVKHRGISGSRKFAFKGLTKSALDKESFDWEDPQRPGHVENITIAEYYRRRYNLRLAHPYMPGLVGRKGAVFPIELCEVGENQRYKSKLDDMQTADMVRFACQRPNENRSRITEILAHLNFNVNPVVHAFGVSLQPRLSEVDARVLSAPAINYHPSSREATITPNGGAWNMRDKRVWGAGVPLDRWAVLVLANSRMVPQNSIERFVTALVQTCNNTGYNIRQARPPIRYGNPNADLSRELSTTLELLKLPKNESVQLVLIVLPSTNAHTYQAIKNAAYTTHGVQTQCMQSKHVQKANPQYCANLCLKINAKLGGTNQSLPASNMQTMLRKQPTLFLGCDVTHPAPGEGDRPSMASV</sequence>
<accession>A0ACC1J022</accession>
<comment type="caution">
    <text evidence="1">The sequence shown here is derived from an EMBL/GenBank/DDBJ whole genome shotgun (WGS) entry which is preliminary data.</text>
</comment>
<evidence type="ECO:0000313" key="2">
    <source>
        <dbReference type="Proteomes" id="UP001150603"/>
    </source>
</evidence>
<evidence type="ECO:0000313" key="1">
    <source>
        <dbReference type="EMBL" id="KAJ1932560.1"/>
    </source>
</evidence>
<feature type="non-terminal residue" evidence="1">
    <location>
        <position position="399"/>
    </location>
</feature>
<reference evidence="1" key="1">
    <citation type="submission" date="2022-07" db="EMBL/GenBank/DDBJ databases">
        <title>Phylogenomic reconstructions and comparative analyses of Kickxellomycotina fungi.</title>
        <authorList>
            <person name="Reynolds N.K."/>
            <person name="Stajich J.E."/>
            <person name="Barry K."/>
            <person name="Grigoriev I.V."/>
            <person name="Crous P."/>
            <person name="Smith M.E."/>
        </authorList>
    </citation>
    <scope>NUCLEOTIDE SEQUENCE</scope>
    <source>
        <strain evidence="1">NRRL 5244</strain>
    </source>
</reference>
<protein>
    <submittedName>
        <fullName evidence="1">Uncharacterized protein</fullName>
    </submittedName>
</protein>
<organism evidence="1 2">
    <name type="scientific">Linderina macrospora</name>
    <dbReference type="NCBI Taxonomy" id="4868"/>
    <lineage>
        <taxon>Eukaryota</taxon>
        <taxon>Fungi</taxon>
        <taxon>Fungi incertae sedis</taxon>
        <taxon>Zoopagomycota</taxon>
        <taxon>Kickxellomycotina</taxon>
        <taxon>Kickxellomycetes</taxon>
        <taxon>Kickxellales</taxon>
        <taxon>Kickxellaceae</taxon>
        <taxon>Linderina</taxon>
    </lineage>
</organism>
<dbReference type="EMBL" id="JANBPW010005466">
    <property type="protein sequence ID" value="KAJ1932560.1"/>
    <property type="molecule type" value="Genomic_DNA"/>
</dbReference>